<feature type="domain" description="FAD-binding PCMH-type" evidence="6">
    <location>
        <begin position="50"/>
        <end position="218"/>
    </location>
</feature>
<reference evidence="7 8" key="1">
    <citation type="submission" date="2019-01" db="EMBL/GenBank/DDBJ databases">
        <title>Nocardioides guangzhouensis sp. nov., an actinobacterium isolated from soil.</title>
        <authorList>
            <person name="Fu Y."/>
            <person name="Cai Y."/>
            <person name="Lin Z."/>
            <person name="Chen P."/>
        </authorList>
    </citation>
    <scope>NUCLEOTIDE SEQUENCE [LARGE SCALE GENOMIC DNA]</scope>
    <source>
        <strain evidence="7 8">NBRC 105384</strain>
    </source>
</reference>
<dbReference type="GO" id="GO:0016491">
    <property type="term" value="F:oxidoreductase activity"/>
    <property type="evidence" value="ECO:0007669"/>
    <property type="project" value="UniProtKB-KW"/>
</dbReference>
<dbReference type="Proteomes" id="UP000291189">
    <property type="component" value="Unassembled WGS sequence"/>
</dbReference>
<dbReference type="Gene3D" id="3.30.43.10">
    <property type="entry name" value="Uridine Diphospho-n-acetylenolpyruvylglucosamine Reductase, domain 2"/>
    <property type="match status" value="1"/>
</dbReference>
<evidence type="ECO:0000256" key="4">
    <source>
        <dbReference type="ARBA" id="ARBA00022827"/>
    </source>
</evidence>
<dbReference type="PANTHER" id="PTHR42973:SF39">
    <property type="entry name" value="FAD-BINDING PCMH-TYPE DOMAIN-CONTAINING PROTEIN"/>
    <property type="match status" value="1"/>
</dbReference>
<dbReference type="Gene3D" id="3.30.465.10">
    <property type="match status" value="1"/>
</dbReference>
<dbReference type="SUPFAM" id="SSF56176">
    <property type="entry name" value="FAD-binding/transporter-associated domain-like"/>
    <property type="match status" value="1"/>
</dbReference>
<evidence type="ECO:0000256" key="2">
    <source>
        <dbReference type="ARBA" id="ARBA00005466"/>
    </source>
</evidence>
<organism evidence="7 8">
    <name type="scientific">Nocardioides iriomotensis</name>
    <dbReference type="NCBI Taxonomy" id="715784"/>
    <lineage>
        <taxon>Bacteria</taxon>
        <taxon>Bacillati</taxon>
        <taxon>Actinomycetota</taxon>
        <taxon>Actinomycetes</taxon>
        <taxon>Propionibacteriales</taxon>
        <taxon>Nocardioidaceae</taxon>
        <taxon>Nocardioides</taxon>
    </lineage>
</organism>
<dbReference type="GO" id="GO:0071949">
    <property type="term" value="F:FAD binding"/>
    <property type="evidence" value="ECO:0007669"/>
    <property type="project" value="InterPro"/>
</dbReference>
<evidence type="ECO:0000259" key="6">
    <source>
        <dbReference type="PROSITE" id="PS51387"/>
    </source>
</evidence>
<dbReference type="InterPro" id="IPR006094">
    <property type="entry name" value="Oxid_FAD_bind_N"/>
</dbReference>
<protein>
    <submittedName>
        <fullName evidence="7">FAD-binding oxidoreductase</fullName>
    </submittedName>
</protein>
<dbReference type="PROSITE" id="PS51387">
    <property type="entry name" value="FAD_PCMH"/>
    <property type="match status" value="1"/>
</dbReference>
<dbReference type="Gene3D" id="3.40.462.20">
    <property type="match status" value="1"/>
</dbReference>
<dbReference type="AlphaFoldDB" id="A0A4Q5J5H7"/>
<gene>
    <name evidence="7" type="ORF">ETU37_08465</name>
</gene>
<sequence length="467" mass="48939">MTELVTRTAVPTGTAPTRLVAALRAALPGKVVAPDDAIWDLARRGWVLNVDQRPAAVVTTDTAAEVAAAVRTATAHGYPVTAQPVGHGATTALTGSVVLRTRGLGGIEIDTAARTARVGAGVKWGELLAALEPTGLAAPAGSNPDPTVVGYTLGGGLSWFGRAWGLAAHAVTAFDVVDHDGRPLRVDATTDPERFWAMKGGGGDFGIVTAMEMRLFPAPELFGGRLMWPIEMARPVLQAFREVTAQAPEELTLWAQLFRFPPDPAMPEAIRGRSFVCVDLTFLGSETEANHHLTRLRQLPAMVLDTLAPVPLGRLGGIAAEPTDPMPGQEWSGMLGRLDASTVDRLVDTVGAGADVPLAVVQIRHLGGALTRGTSEDGPNGAIHEPYQVFALGVPVSPEVSAGIEAAFGTLRATLAPELTGRTFFNFLGQDSDPAAAYPAGSLVRLRQVKADLDPAGAFRSHRPVLA</sequence>
<dbReference type="InterPro" id="IPR050416">
    <property type="entry name" value="FAD-linked_Oxidoreductase"/>
</dbReference>
<dbReference type="OrthoDB" id="3682986at2"/>
<evidence type="ECO:0000256" key="1">
    <source>
        <dbReference type="ARBA" id="ARBA00001974"/>
    </source>
</evidence>
<evidence type="ECO:0000313" key="8">
    <source>
        <dbReference type="Proteomes" id="UP000291189"/>
    </source>
</evidence>
<keyword evidence="3" id="KW-0285">Flavoprotein</keyword>
<comment type="caution">
    <text evidence="7">The sequence shown here is derived from an EMBL/GenBank/DDBJ whole genome shotgun (WGS) entry which is preliminary data.</text>
</comment>
<comment type="cofactor">
    <cofactor evidence="1">
        <name>FAD</name>
        <dbReference type="ChEBI" id="CHEBI:57692"/>
    </cofactor>
</comment>
<keyword evidence="5" id="KW-0560">Oxidoreductase</keyword>
<dbReference type="InterPro" id="IPR016167">
    <property type="entry name" value="FAD-bd_PCMH_sub1"/>
</dbReference>
<keyword evidence="4" id="KW-0274">FAD</keyword>
<evidence type="ECO:0000256" key="3">
    <source>
        <dbReference type="ARBA" id="ARBA00022630"/>
    </source>
</evidence>
<proteinExistence type="inferred from homology"/>
<dbReference type="Pfam" id="PF01565">
    <property type="entry name" value="FAD_binding_4"/>
    <property type="match status" value="1"/>
</dbReference>
<dbReference type="InterPro" id="IPR016166">
    <property type="entry name" value="FAD-bd_PCMH"/>
</dbReference>
<comment type="similarity">
    <text evidence="2">Belongs to the oxygen-dependent FAD-linked oxidoreductase family.</text>
</comment>
<dbReference type="InterPro" id="IPR036318">
    <property type="entry name" value="FAD-bd_PCMH-like_sf"/>
</dbReference>
<evidence type="ECO:0000313" key="7">
    <source>
        <dbReference type="EMBL" id="RYU12969.1"/>
    </source>
</evidence>
<dbReference type="PANTHER" id="PTHR42973">
    <property type="entry name" value="BINDING OXIDOREDUCTASE, PUTATIVE (AFU_ORTHOLOGUE AFUA_1G17690)-RELATED"/>
    <property type="match status" value="1"/>
</dbReference>
<accession>A0A4Q5J5H7</accession>
<evidence type="ECO:0000256" key="5">
    <source>
        <dbReference type="ARBA" id="ARBA00023002"/>
    </source>
</evidence>
<name>A0A4Q5J5H7_9ACTN</name>
<keyword evidence="8" id="KW-1185">Reference proteome</keyword>
<dbReference type="InterPro" id="IPR016169">
    <property type="entry name" value="FAD-bd_PCMH_sub2"/>
</dbReference>
<dbReference type="EMBL" id="SDPU01000020">
    <property type="protein sequence ID" value="RYU12969.1"/>
    <property type="molecule type" value="Genomic_DNA"/>
</dbReference>
<dbReference type="RefSeq" id="WP_129986788.1">
    <property type="nucleotide sequence ID" value="NZ_SDPU01000020.1"/>
</dbReference>